<dbReference type="OrthoDB" id="9811314at2"/>
<evidence type="ECO:0000313" key="6">
    <source>
        <dbReference type="EMBL" id="RDU70492.1"/>
    </source>
</evidence>
<keyword evidence="7" id="KW-1185">Reference proteome</keyword>
<comment type="caution">
    <text evidence="6">The sequence shown here is derived from an EMBL/GenBank/DDBJ whole genome shotgun (WGS) entry which is preliminary data.</text>
</comment>
<dbReference type="Proteomes" id="UP000257045">
    <property type="component" value="Unassembled WGS sequence"/>
</dbReference>
<dbReference type="InterPro" id="IPR050361">
    <property type="entry name" value="MPP/UQCRC_Complex"/>
</dbReference>
<dbReference type="SUPFAM" id="SSF63411">
    <property type="entry name" value="LuxS/MPP-like metallohydrolase"/>
    <property type="match status" value="2"/>
</dbReference>
<dbReference type="GO" id="GO:0006508">
    <property type="term" value="P:proteolysis"/>
    <property type="evidence" value="ECO:0007669"/>
    <property type="project" value="InterPro"/>
</dbReference>
<dbReference type="PANTHER" id="PTHR11851">
    <property type="entry name" value="METALLOPROTEASE"/>
    <property type="match status" value="1"/>
</dbReference>
<organism evidence="6 7">
    <name type="scientific">Helicobacter brantae</name>
    <dbReference type="NCBI Taxonomy" id="375927"/>
    <lineage>
        <taxon>Bacteria</taxon>
        <taxon>Pseudomonadati</taxon>
        <taxon>Campylobacterota</taxon>
        <taxon>Epsilonproteobacteria</taxon>
        <taxon>Campylobacterales</taxon>
        <taxon>Helicobacteraceae</taxon>
        <taxon>Helicobacter</taxon>
    </lineage>
</organism>
<evidence type="ECO:0000256" key="3">
    <source>
        <dbReference type="RuleBase" id="RU004447"/>
    </source>
</evidence>
<evidence type="ECO:0000259" key="5">
    <source>
        <dbReference type="Pfam" id="PF05193"/>
    </source>
</evidence>
<dbReference type="EMBL" id="NXLV01000009">
    <property type="protein sequence ID" value="RDU70492.1"/>
    <property type="molecule type" value="Genomic_DNA"/>
</dbReference>
<dbReference type="Gene3D" id="3.30.830.10">
    <property type="entry name" value="Metalloenzyme, LuxS/M16 peptidase-like"/>
    <property type="match status" value="2"/>
</dbReference>
<dbReference type="PROSITE" id="PS00143">
    <property type="entry name" value="INSULINASE"/>
    <property type="match status" value="1"/>
</dbReference>
<dbReference type="InterPro" id="IPR011765">
    <property type="entry name" value="Pept_M16_N"/>
</dbReference>
<sequence>MVCAFLGAEDSFISPQPQEQTPSLDQQNKVEEVKKQSLLPQYFTKTLSNGLEVVVIPIKNQSGVIETNVFYKVGSRNEVMGKSGIAHMLEHLNFKSTKNLKAGEFDEIVKKFGGLTNASTGFDYTRYFVKSSVQNLDKSLELFSELLQNLKLDNAEFQPEREVVAEERRWRTDNSPIGYLYFRFFNTAYIYHPYHWTPIGFMDDIKNWKIEDIRAFHNLYYQPKNAIIVVSGDVEPEVVFASAQRYFGSIANREGEIPSVYTIEPKQDGARHIEIKKDTQIEYFALGYKIPNFQSKDQVALGVIGELLSGGKSAILQAELVDKQRIASEVYSYAMDMRDEGVFLFILAGNKGIKAEQLQESLQKIINDFREGKITQAMLDKAKINIKSSFIYSLEDASSVASLFGDYLAKGDIKPLLEYEKNLDSLKLQDVIEVAKKYFVSESATSAILRR</sequence>
<dbReference type="AlphaFoldDB" id="A0A3D8IYZ4"/>
<evidence type="ECO:0000259" key="4">
    <source>
        <dbReference type="Pfam" id="PF00675"/>
    </source>
</evidence>
<comment type="similarity">
    <text evidence="2 3">Belongs to the peptidase M16 family.</text>
</comment>
<comment type="cofactor">
    <cofactor evidence="1">
        <name>Zn(2+)</name>
        <dbReference type="ChEBI" id="CHEBI:29105"/>
    </cofactor>
</comment>
<dbReference type="InterPro" id="IPR007863">
    <property type="entry name" value="Peptidase_M16_C"/>
</dbReference>
<evidence type="ECO:0000313" key="7">
    <source>
        <dbReference type="Proteomes" id="UP000257045"/>
    </source>
</evidence>
<dbReference type="Pfam" id="PF05193">
    <property type="entry name" value="Peptidase_M16_C"/>
    <property type="match status" value="1"/>
</dbReference>
<gene>
    <name evidence="6" type="ORF">CQA58_05570</name>
</gene>
<dbReference type="GO" id="GO:0046872">
    <property type="term" value="F:metal ion binding"/>
    <property type="evidence" value="ECO:0007669"/>
    <property type="project" value="InterPro"/>
</dbReference>
<dbReference type="InterPro" id="IPR011249">
    <property type="entry name" value="Metalloenz_LuxS/M16"/>
</dbReference>
<proteinExistence type="inferred from homology"/>
<evidence type="ECO:0000256" key="2">
    <source>
        <dbReference type="ARBA" id="ARBA00007261"/>
    </source>
</evidence>
<feature type="domain" description="Peptidase M16 C-terminal" evidence="5">
    <location>
        <begin position="209"/>
        <end position="384"/>
    </location>
</feature>
<dbReference type="PANTHER" id="PTHR11851:SF49">
    <property type="entry name" value="MITOCHONDRIAL-PROCESSING PEPTIDASE SUBUNIT ALPHA"/>
    <property type="match status" value="1"/>
</dbReference>
<dbReference type="InterPro" id="IPR001431">
    <property type="entry name" value="Pept_M16_Zn_BS"/>
</dbReference>
<protein>
    <submittedName>
        <fullName evidence="6">Peptidase M16</fullName>
    </submittedName>
</protein>
<dbReference type="GO" id="GO:0004222">
    <property type="term" value="F:metalloendopeptidase activity"/>
    <property type="evidence" value="ECO:0007669"/>
    <property type="project" value="InterPro"/>
</dbReference>
<accession>A0A3D8IYZ4</accession>
<dbReference type="Pfam" id="PF00675">
    <property type="entry name" value="Peptidase_M16"/>
    <property type="match status" value="1"/>
</dbReference>
<evidence type="ECO:0000256" key="1">
    <source>
        <dbReference type="ARBA" id="ARBA00001947"/>
    </source>
</evidence>
<reference evidence="6 7" key="1">
    <citation type="submission" date="2018-04" db="EMBL/GenBank/DDBJ databases">
        <title>Novel Campyloabacter and Helicobacter Species and Strains.</title>
        <authorList>
            <person name="Mannion A.J."/>
            <person name="Shen Z."/>
            <person name="Fox J.G."/>
        </authorList>
    </citation>
    <scope>NUCLEOTIDE SEQUENCE [LARGE SCALE GENOMIC DNA]</scope>
    <source>
        <strain evidence="6 7">MIT 04-9366</strain>
    </source>
</reference>
<name>A0A3D8IYZ4_9HELI</name>
<feature type="domain" description="Peptidase M16 N-terminal" evidence="4">
    <location>
        <begin position="66"/>
        <end position="168"/>
    </location>
</feature>